<dbReference type="EMBL" id="JANTHX010000002">
    <property type="protein sequence ID" value="MCS0498008.1"/>
    <property type="molecule type" value="Genomic_DNA"/>
</dbReference>
<protein>
    <submittedName>
        <fullName evidence="1">Uncharacterized protein</fullName>
    </submittedName>
</protein>
<accession>A0ABT1ZBC0</accession>
<comment type="caution">
    <text evidence="1">The sequence shown here is derived from an EMBL/GenBank/DDBJ whole genome shotgun (WGS) entry which is preliminary data.</text>
</comment>
<sequence length="64" mass="6801">MDDRRSDQERIADALRARASLEGEEFSAGELLEGGAGAAEHLYLPGDPLAEGEELVEDAEGDEA</sequence>
<keyword evidence="2" id="KW-1185">Reference proteome</keyword>
<organism evidence="1 2">
    <name type="scientific">Protaetiibacter mangrovi</name>
    <dbReference type="NCBI Taxonomy" id="2970926"/>
    <lineage>
        <taxon>Bacteria</taxon>
        <taxon>Bacillati</taxon>
        <taxon>Actinomycetota</taxon>
        <taxon>Actinomycetes</taxon>
        <taxon>Micrococcales</taxon>
        <taxon>Microbacteriaceae</taxon>
        <taxon>Protaetiibacter</taxon>
    </lineage>
</organism>
<evidence type="ECO:0000313" key="1">
    <source>
        <dbReference type="EMBL" id="MCS0498008.1"/>
    </source>
</evidence>
<dbReference type="Proteomes" id="UP001205337">
    <property type="component" value="Unassembled WGS sequence"/>
</dbReference>
<reference evidence="1 2" key="1">
    <citation type="submission" date="2022-08" db="EMBL/GenBank/DDBJ databases">
        <authorList>
            <person name="Li F."/>
        </authorList>
    </citation>
    <scope>NUCLEOTIDE SEQUENCE [LARGE SCALE GENOMIC DNA]</scope>
    <source>
        <strain evidence="1 2">10F1B-8-1</strain>
    </source>
</reference>
<proteinExistence type="predicted"/>
<evidence type="ECO:0000313" key="2">
    <source>
        <dbReference type="Proteomes" id="UP001205337"/>
    </source>
</evidence>
<gene>
    <name evidence="1" type="ORF">NUH29_00385</name>
</gene>
<dbReference type="RefSeq" id="WP_258796885.1">
    <property type="nucleotide sequence ID" value="NZ_JANTHX010000002.1"/>
</dbReference>
<name>A0ABT1ZBC0_9MICO</name>